<evidence type="ECO:0000313" key="4">
    <source>
        <dbReference type="Proteomes" id="UP000694941"/>
    </source>
</evidence>
<feature type="region of interest" description="Disordered" evidence="1">
    <location>
        <begin position="821"/>
        <end position="848"/>
    </location>
</feature>
<keyword evidence="4" id="KW-1185">Reference proteome</keyword>
<feature type="compositionally biased region" description="Basic and acidic residues" evidence="1">
    <location>
        <begin position="327"/>
        <end position="336"/>
    </location>
</feature>
<feature type="region of interest" description="Disordered" evidence="1">
    <location>
        <begin position="476"/>
        <end position="501"/>
    </location>
</feature>
<dbReference type="InterPro" id="IPR003890">
    <property type="entry name" value="MIF4G-like_typ-3"/>
</dbReference>
<feature type="domain" description="Translation initiation factor eIF4G-like eIF4E-binding" evidence="3">
    <location>
        <begin position="737"/>
        <end position="764"/>
    </location>
</feature>
<reference evidence="5" key="1">
    <citation type="submission" date="2025-08" db="UniProtKB">
        <authorList>
            <consortium name="RefSeq"/>
        </authorList>
    </citation>
    <scope>IDENTIFICATION</scope>
    <source>
        <tissue evidence="5">Muscle</tissue>
    </source>
</reference>
<feature type="compositionally biased region" description="Basic residues" evidence="1">
    <location>
        <begin position="832"/>
        <end position="842"/>
    </location>
</feature>
<dbReference type="SUPFAM" id="SSF48371">
    <property type="entry name" value="ARM repeat"/>
    <property type="match status" value="1"/>
</dbReference>
<evidence type="ECO:0000259" key="3">
    <source>
        <dbReference type="Pfam" id="PF21140"/>
    </source>
</evidence>
<feature type="region of interest" description="Disordered" evidence="1">
    <location>
        <begin position="549"/>
        <end position="570"/>
    </location>
</feature>
<dbReference type="RefSeq" id="XP_022239687.1">
    <property type="nucleotide sequence ID" value="XM_022383979.1"/>
</dbReference>
<sequence>MSLQKGQSISHNVSIHPQTPRAQYVHLRGQPPQHLGRRDDYLGQVPYPQPQQGLHQFPPGALSLSSGPPHDIGKPGPLPPQGGPSHALPYLSGLGPGPHQPQGGMPSQLTADNTGPQLQQGGLHQHHGQIQRQAPLGFFVPHQLQNMSRASMNQINPTPPTAHNPSPQFQPQLSYVYQQAQSLPGNILQQASMLMHGCSRSQQYTTAPQYSMSPTQQTMYMTPASQPYSYNQQPQQQVYYPVGPPNMAAVPRTMPHMVHSGSGTTEKREKKILAVVDPVTGQDIMPEIISHSCLKESTTQTNVVAAQFASQVAALVTAPKENTPPKAETERSEKTQMPKVLPPVNSSNGLKTIPAVIESKTTLTDINSECDIRVPVHCHTEVANVIANGVTAVILEPESVVVLHKLNENCVPETNFSSIVHTSKNSIKVSQEQPNENNRIADEVDKEVVNISEVINSCPSLLEKDNIQVSVSVEDDYPALQEEPTSTSGPTDIESNENHVEQQVKKEVVVEVKQISDLEFQKESLKHNGEVTKHDLPEVGRVVKEFKKPRGQKRMKELNKKGESKEGGDMDAFLDKEQTSTPLSLSPKPDIVLVESSFEPSVIPIRPLQDELSEEQRLVLENNQANRRVSQEVQDVGGAKVHRRNLLEEQVVEKNQTNLRVLQDQVTEKNLVKMRVSQEEETPDTNQANKTLPSKDQVIEKNQTSESLLEEEEEIVENISMVKELHLQESYITLKYDYSANQWSPLNQEGKKQYDRAFLLQLQSEPMSLKKPQGLPNLEVIKDKANLSKQVDMRRTVNMNQFRNYHSDNLFLPLYTGIQQRNGQGGGAGRRQSQHNRDKGKKITSSFSKDVKLHESENAWKPSYKAPEPESPEEKKTRELYKKVQGILNKLTPQKFKTLVSQVKELPIDNEERLKGVINLVFKKAIEEPSFSVPYANMCKTLAVMQVPAAEGSNECVKFSKILLTKCQHEFEKDIYDEIQKEERLKEIEEAELEEKKGSLTGRARRRREEG</sequence>
<dbReference type="GeneID" id="106457907"/>
<name>A0ABM1S7T2_LIMPO</name>
<evidence type="ECO:0000259" key="2">
    <source>
        <dbReference type="Pfam" id="PF02854"/>
    </source>
</evidence>
<feature type="domain" description="MIF4G" evidence="2">
    <location>
        <begin position="882"/>
        <end position="986"/>
    </location>
</feature>
<feature type="region of interest" description="Disordered" evidence="1">
    <location>
        <begin position="676"/>
        <end position="701"/>
    </location>
</feature>
<dbReference type="Proteomes" id="UP000694941">
    <property type="component" value="Unplaced"/>
</dbReference>
<dbReference type="PANTHER" id="PTHR23253">
    <property type="entry name" value="EUKARYOTIC TRANSLATION INITIATION FACTOR 4 GAMMA"/>
    <property type="match status" value="1"/>
</dbReference>
<feature type="compositionally biased region" description="Low complexity" evidence="1">
    <location>
        <begin position="58"/>
        <end position="69"/>
    </location>
</feature>
<dbReference type="InterPro" id="IPR049485">
    <property type="entry name" value="eIF4G1-like_eIF4E-bd"/>
</dbReference>
<dbReference type="InterPro" id="IPR016024">
    <property type="entry name" value="ARM-type_fold"/>
</dbReference>
<evidence type="ECO:0000256" key="1">
    <source>
        <dbReference type="SAM" id="MobiDB-lite"/>
    </source>
</evidence>
<protein>
    <submittedName>
        <fullName evidence="5">Eukaryotic translation initiation factor 4 gamma 1-like isoform X1</fullName>
    </submittedName>
</protein>
<evidence type="ECO:0000313" key="5">
    <source>
        <dbReference type="RefSeq" id="XP_022239687.1"/>
    </source>
</evidence>
<feature type="region of interest" description="Disordered" evidence="1">
    <location>
        <begin position="858"/>
        <end position="877"/>
    </location>
</feature>
<accession>A0ABM1S7T2</accession>
<organism evidence="4 5">
    <name type="scientific">Limulus polyphemus</name>
    <name type="common">Atlantic horseshoe crab</name>
    <dbReference type="NCBI Taxonomy" id="6850"/>
    <lineage>
        <taxon>Eukaryota</taxon>
        <taxon>Metazoa</taxon>
        <taxon>Ecdysozoa</taxon>
        <taxon>Arthropoda</taxon>
        <taxon>Chelicerata</taxon>
        <taxon>Merostomata</taxon>
        <taxon>Xiphosura</taxon>
        <taxon>Limulidae</taxon>
        <taxon>Limulus</taxon>
    </lineage>
</organism>
<feature type="compositionally biased region" description="Polar residues" evidence="1">
    <location>
        <begin position="684"/>
        <end position="701"/>
    </location>
</feature>
<dbReference type="Pfam" id="PF21140">
    <property type="entry name" value="eIF4G1-like_eIF4E-bd"/>
    <property type="match status" value="1"/>
</dbReference>
<dbReference type="PANTHER" id="PTHR23253:SF78">
    <property type="entry name" value="EUKARYOTIC TRANSLATION INITIATION FACTOR 4G1, ISOFORM B-RELATED"/>
    <property type="match status" value="1"/>
</dbReference>
<feature type="region of interest" description="Disordered" evidence="1">
    <location>
        <begin position="1"/>
        <end position="130"/>
    </location>
</feature>
<feature type="region of interest" description="Disordered" evidence="1">
    <location>
        <begin position="319"/>
        <end position="345"/>
    </location>
</feature>
<feature type="compositionally biased region" description="Polar residues" evidence="1">
    <location>
        <begin position="1"/>
        <end position="21"/>
    </location>
</feature>
<proteinExistence type="predicted"/>
<gene>
    <name evidence="5" type="primary">LOC106457907</name>
</gene>
<dbReference type="Pfam" id="PF02854">
    <property type="entry name" value="MIF4G"/>
    <property type="match status" value="1"/>
</dbReference>
<dbReference type="Gene3D" id="1.25.40.180">
    <property type="match status" value="1"/>
</dbReference>